<dbReference type="OrthoDB" id="416217at2759"/>
<dbReference type="Proteomes" id="UP000799324">
    <property type="component" value="Unassembled WGS sequence"/>
</dbReference>
<dbReference type="InterPro" id="IPR053157">
    <property type="entry name" value="Sterol_Uptake_Regulator"/>
</dbReference>
<evidence type="ECO:0000313" key="2">
    <source>
        <dbReference type="Proteomes" id="UP000799324"/>
    </source>
</evidence>
<evidence type="ECO:0008006" key="3">
    <source>
        <dbReference type="Google" id="ProtNLM"/>
    </source>
</evidence>
<dbReference type="InterPro" id="IPR021858">
    <property type="entry name" value="Fun_TF"/>
</dbReference>
<protein>
    <recommendedName>
        <fullName evidence="3">C6 zinc finger domain-containing protein</fullName>
    </recommendedName>
</protein>
<sequence>MVPRPNFQVLSYNSASGVQVGEYRRRKFHRKAISGCSACKAKRVKTATPNLNLIQHFLTHWHRIFQIPFQDNIMSLSKSDPLIRSTVLAVAACHLRHVSPGVLQHRIAEHVQQSVALRQFQKVLDTPREHMSQSDVDALFLSAMLLNMIAFALPEAEAVHDATAAMSLAFSSHEDRLGWLDLQAGFRPLLLAFDVYIEKTMEFIGPLFFDDERSGEHWDFTMLSKGLDRIPPRWVQIFELDGLGFGCDTDGNTPAAVYRAPATFLAYMKDVETIRCNMFKAGQFPAKIGLAFRALLFDRDERALWLLGYWLGIMCRYPSVWWCQRRAKRDYSAVCLYLGGLQVVNKPGSEGEQWRELMQELYEAPLARDARGVQVRSTRTGKEV</sequence>
<gene>
    <name evidence="1" type="ORF">K491DRAFT_601649</name>
</gene>
<proteinExistence type="predicted"/>
<dbReference type="PANTHER" id="PTHR47784:SF9">
    <property type="entry name" value="ZN(II)2CYS6 TRANSCRIPTION FACTOR (EUROFUNG)"/>
    <property type="match status" value="1"/>
</dbReference>
<dbReference type="PANTHER" id="PTHR47784">
    <property type="entry name" value="STEROL UPTAKE CONTROL PROTEIN 2"/>
    <property type="match status" value="1"/>
</dbReference>
<organism evidence="1 2">
    <name type="scientific">Lophiostoma macrostomum CBS 122681</name>
    <dbReference type="NCBI Taxonomy" id="1314788"/>
    <lineage>
        <taxon>Eukaryota</taxon>
        <taxon>Fungi</taxon>
        <taxon>Dikarya</taxon>
        <taxon>Ascomycota</taxon>
        <taxon>Pezizomycotina</taxon>
        <taxon>Dothideomycetes</taxon>
        <taxon>Pleosporomycetidae</taxon>
        <taxon>Pleosporales</taxon>
        <taxon>Lophiostomataceae</taxon>
        <taxon>Lophiostoma</taxon>
    </lineage>
</organism>
<reference evidence="1" key="1">
    <citation type="journal article" date="2020" name="Stud. Mycol.">
        <title>101 Dothideomycetes genomes: a test case for predicting lifestyles and emergence of pathogens.</title>
        <authorList>
            <person name="Haridas S."/>
            <person name="Albert R."/>
            <person name="Binder M."/>
            <person name="Bloem J."/>
            <person name="Labutti K."/>
            <person name="Salamov A."/>
            <person name="Andreopoulos B."/>
            <person name="Baker S."/>
            <person name="Barry K."/>
            <person name="Bills G."/>
            <person name="Bluhm B."/>
            <person name="Cannon C."/>
            <person name="Castanera R."/>
            <person name="Culley D."/>
            <person name="Daum C."/>
            <person name="Ezra D."/>
            <person name="Gonzalez J."/>
            <person name="Henrissat B."/>
            <person name="Kuo A."/>
            <person name="Liang C."/>
            <person name="Lipzen A."/>
            <person name="Lutzoni F."/>
            <person name="Magnuson J."/>
            <person name="Mondo S."/>
            <person name="Nolan M."/>
            <person name="Ohm R."/>
            <person name="Pangilinan J."/>
            <person name="Park H.-J."/>
            <person name="Ramirez L."/>
            <person name="Alfaro M."/>
            <person name="Sun H."/>
            <person name="Tritt A."/>
            <person name="Yoshinaga Y."/>
            <person name="Zwiers L.-H."/>
            <person name="Turgeon B."/>
            <person name="Goodwin S."/>
            <person name="Spatafora J."/>
            <person name="Crous P."/>
            <person name="Grigoriev I."/>
        </authorList>
    </citation>
    <scope>NUCLEOTIDE SEQUENCE</scope>
    <source>
        <strain evidence="1">CBS 122681</strain>
    </source>
</reference>
<dbReference type="EMBL" id="MU004371">
    <property type="protein sequence ID" value="KAF2653990.1"/>
    <property type="molecule type" value="Genomic_DNA"/>
</dbReference>
<dbReference type="AlphaFoldDB" id="A0A6A6T2L2"/>
<dbReference type="GO" id="GO:0001228">
    <property type="term" value="F:DNA-binding transcription activator activity, RNA polymerase II-specific"/>
    <property type="evidence" value="ECO:0007669"/>
    <property type="project" value="TreeGrafter"/>
</dbReference>
<evidence type="ECO:0000313" key="1">
    <source>
        <dbReference type="EMBL" id="KAF2653990.1"/>
    </source>
</evidence>
<name>A0A6A6T2L2_9PLEO</name>
<accession>A0A6A6T2L2</accession>
<dbReference type="Pfam" id="PF11951">
    <property type="entry name" value="Fungal_trans_2"/>
    <property type="match status" value="1"/>
</dbReference>
<keyword evidence="2" id="KW-1185">Reference proteome</keyword>